<dbReference type="InterPro" id="IPR045270">
    <property type="entry name" value="STKc_AGC"/>
</dbReference>
<evidence type="ECO:0000256" key="4">
    <source>
        <dbReference type="ARBA" id="ARBA00022741"/>
    </source>
</evidence>
<comment type="caution">
    <text evidence="11">The sequence shown here is derived from an EMBL/GenBank/DDBJ whole genome shotgun (WGS) entry which is preliminary data.</text>
</comment>
<evidence type="ECO:0000313" key="12">
    <source>
        <dbReference type="Proteomes" id="UP000688137"/>
    </source>
</evidence>
<organism evidence="11 12">
    <name type="scientific">Paramecium primaurelia</name>
    <dbReference type="NCBI Taxonomy" id="5886"/>
    <lineage>
        <taxon>Eukaryota</taxon>
        <taxon>Sar</taxon>
        <taxon>Alveolata</taxon>
        <taxon>Ciliophora</taxon>
        <taxon>Intramacronucleata</taxon>
        <taxon>Oligohymenophorea</taxon>
        <taxon>Peniculida</taxon>
        <taxon>Parameciidae</taxon>
        <taxon>Paramecium</taxon>
    </lineage>
</organism>
<evidence type="ECO:0000256" key="3">
    <source>
        <dbReference type="ARBA" id="ARBA00022679"/>
    </source>
</evidence>
<proteinExistence type="inferred from homology"/>
<keyword evidence="3" id="KW-0808">Transferase</keyword>
<dbReference type="PROSITE" id="PS00107">
    <property type="entry name" value="PROTEIN_KINASE_ATP"/>
    <property type="match status" value="1"/>
</dbReference>
<dbReference type="FunFam" id="3.30.200.20:FF:000537">
    <property type="entry name" value="Non-specific serine/threonine protein kinase"/>
    <property type="match status" value="1"/>
</dbReference>
<keyword evidence="2" id="KW-0597">Phosphoprotein</keyword>
<evidence type="ECO:0000256" key="1">
    <source>
        <dbReference type="ARBA" id="ARBA00022527"/>
    </source>
</evidence>
<name>A0A8S1KWY2_PARPR</name>
<evidence type="ECO:0000259" key="10">
    <source>
        <dbReference type="PROSITE" id="PS51285"/>
    </source>
</evidence>
<evidence type="ECO:0000256" key="6">
    <source>
        <dbReference type="ARBA" id="ARBA00022840"/>
    </source>
</evidence>
<reference evidence="11" key="1">
    <citation type="submission" date="2021-01" db="EMBL/GenBank/DDBJ databases">
        <authorList>
            <consortium name="Genoscope - CEA"/>
            <person name="William W."/>
        </authorList>
    </citation>
    <scope>NUCLEOTIDE SEQUENCE</scope>
</reference>
<dbReference type="SMART" id="SM00133">
    <property type="entry name" value="S_TK_X"/>
    <property type="match status" value="1"/>
</dbReference>
<feature type="domain" description="Protein kinase" evidence="9">
    <location>
        <begin position="56"/>
        <end position="311"/>
    </location>
</feature>
<comment type="similarity">
    <text evidence="8">Belongs to the protein kinase superfamily.</text>
</comment>
<dbReference type="FunFam" id="1.10.510.10:FF:000008">
    <property type="entry name" value="Non-specific serine/threonine protein kinase"/>
    <property type="match status" value="1"/>
</dbReference>
<dbReference type="PROSITE" id="PS50011">
    <property type="entry name" value="PROTEIN_KINASE_DOM"/>
    <property type="match status" value="1"/>
</dbReference>
<evidence type="ECO:0000256" key="8">
    <source>
        <dbReference type="RuleBase" id="RU000304"/>
    </source>
</evidence>
<keyword evidence="5" id="KW-0418">Kinase</keyword>
<evidence type="ECO:0000259" key="9">
    <source>
        <dbReference type="PROSITE" id="PS50011"/>
    </source>
</evidence>
<evidence type="ECO:0000256" key="2">
    <source>
        <dbReference type="ARBA" id="ARBA00022553"/>
    </source>
</evidence>
<dbReference type="GO" id="GO:0004674">
    <property type="term" value="F:protein serine/threonine kinase activity"/>
    <property type="evidence" value="ECO:0007669"/>
    <property type="project" value="UniProtKB-KW"/>
</dbReference>
<dbReference type="PANTHER" id="PTHR24351">
    <property type="entry name" value="RIBOSOMAL PROTEIN S6 KINASE"/>
    <property type="match status" value="1"/>
</dbReference>
<dbReference type="EMBL" id="CAJJDM010000027">
    <property type="protein sequence ID" value="CAD8059287.1"/>
    <property type="molecule type" value="Genomic_DNA"/>
</dbReference>
<gene>
    <name evidence="11" type="ORF">PPRIM_AZ9-3.1.T0280325</name>
</gene>
<dbReference type="InterPro" id="IPR008271">
    <property type="entry name" value="Ser/Thr_kinase_AS"/>
</dbReference>
<evidence type="ECO:0000313" key="11">
    <source>
        <dbReference type="EMBL" id="CAD8059287.1"/>
    </source>
</evidence>
<keyword evidence="1 8" id="KW-0723">Serine/threonine-protein kinase</keyword>
<dbReference type="PROSITE" id="PS51285">
    <property type="entry name" value="AGC_KINASE_CTER"/>
    <property type="match status" value="1"/>
</dbReference>
<protein>
    <submittedName>
        <fullName evidence="11">Uncharacterized protein</fullName>
    </submittedName>
</protein>
<dbReference type="PROSITE" id="PS00108">
    <property type="entry name" value="PROTEIN_KINASE_ST"/>
    <property type="match status" value="1"/>
</dbReference>
<dbReference type="OMA" id="GYERNEM"/>
<dbReference type="CDD" id="cd05123">
    <property type="entry name" value="STKc_AGC"/>
    <property type="match status" value="1"/>
</dbReference>
<evidence type="ECO:0000256" key="7">
    <source>
        <dbReference type="PROSITE-ProRule" id="PRU10141"/>
    </source>
</evidence>
<dbReference type="GO" id="GO:0005524">
    <property type="term" value="F:ATP binding"/>
    <property type="evidence" value="ECO:0007669"/>
    <property type="project" value="UniProtKB-UniRule"/>
</dbReference>
<feature type="domain" description="AGC-kinase C-terminal" evidence="10">
    <location>
        <begin position="312"/>
        <end position="371"/>
    </location>
</feature>
<accession>A0A8S1KWY2</accession>
<dbReference type="Proteomes" id="UP000688137">
    <property type="component" value="Unassembled WGS sequence"/>
</dbReference>
<dbReference type="SMART" id="SM00220">
    <property type="entry name" value="S_TKc"/>
    <property type="match status" value="1"/>
</dbReference>
<feature type="binding site" evidence="7">
    <location>
        <position position="85"/>
    </location>
    <ligand>
        <name>ATP</name>
        <dbReference type="ChEBI" id="CHEBI:30616"/>
    </ligand>
</feature>
<keyword evidence="4 7" id="KW-0547">Nucleotide-binding</keyword>
<sequence length="371" mass="42904">MGMCQNKQAEYNSKIPDIASEILDEDEVDEKIGETTQIPIEGENGNLKTKLTLSDFELLKVIGRGSFGKVLLVKRIADQQLYAVKILRKKLLQKKKQQEQAIQERKIMTLVNSPFSVKLHFAFQTPSRLYMVMDFMIGGELFLHLRKRQKFSEEWTQFYAAELLIALDNLHQQKIIYRDLKPENILLDKDGHVVLTDFGLSKLGYERNEMTYSFCGTPEYVAPEILYQKGHSFVVDFYSYGALIYEMLSGAPPFYSKNKREMLKNRCEKPLEMKPNFSLQAQSLLKGLLIKDPGFRLGSNGIQEIKKHNFFSGIDWQLVEQRKLQPPIVPRIQHLEDLSNFAPAFLQQPLIETPDSQQNVYFEGFTYQQGI</sequence>
<dbReference type="InterPro" id="IPR000719">
    <property type="entry name" value="Prot_kinase_dom"/>
</dbReference>
<evidence type="ECO:0000256" key="5">
    <source>
        <dbReference type="ARBA" id="ARBA00022777"/>
    </source>
</evidence>
<keyword evidence="6 7" id="KW-0067">ATP-binding</keyword>
<dbReference type="AlphaFoldDB" id="A0A8S1KWY2"/>
<keyword evidence="12" id="KW-1185">Reference proteome</keyword>
<dbReference type="InterPro" id="IPR000961">
    <property type="entry name" value="AGC-kinase_C"/>
</dbReference>
<dbReference type="InterPro" id="IPR017441">
    <property type="entry name" value="Protein_kinase_ATP_BS"/>
</dbReference>
<dbReference type="Pfam" id="PF00069">
    <property type="entry name" value="Pkinase"/>
    <property type="match status" value="1"/>
</dbReference>